<evidence type="ECO:0000256" key="1">
    <source>
        <dbReference type="SAM" id="MobiDB-lite"/>
    </source>
</evidence>
<protein>
    <submittedName>
        <fullName evidence="2">Uncharacterized protein</fullName>
    </submittedName>
</protein>
<dbReference type="AlphaFoldDB" id="A0A4D4J5Q1"/>
<sequence>MPATRSHITASYRFGSPSPRAALTNGSTTVQLRQNCSATARGSGPTGSLRLRRRNHRMAAILAWPARPLARFRSTHPPAARISP</sequence>
<name>A0A4D4J5Q1_9PSEU</name>
<reference evidence="3" key="1">
    <citation type="submission" date="2019-04" db="EMBL/GenBank/DDBJ databases">
        <title>Draft genome sequence of Pseudonocardiaceae bacterium SL3-2-4.</title>
        <authorList>
            <person name="Ningsih F."/>
            <person name="Yokota A."/>
            <person name="Sakai Y."/>
            <person name="Nanatani K."/>
            <person name="Yabe S."/>
            <person name="Oetari A."/>
            <person name="Sjamsuridzal W."/>
        </authorList>
    </citation>
    <scope>NUCLEOTIDE SEQUENCE [LARGE SCALE GENOMIC DNA]</scope>
    <source>
        <strain evidence="3">SL3-2-4</strain>
    </source>
</reference>
<evidence type="ECO:0000313" key="3">
    <source>
        <dbReference type="Proteomes" id="UP000298860"/>
    </source>
</evidence>
<proteinExistence type="predicted"/>
<organism evidence="2 3">
    <name type="scientific">Gandjariella thermophila</name>
    <dbReference type="NCBI Taxonomy" id="1931992"/>
    <lineage>
        <taxon>Bacteria</taxon>
        <taxon>Bacillati</taxon>
        <taxon>Actinomycetota</taxon>
        <taxon>Actinomycetes</taxon>
        <taxon>Pseudonocardiales</taxon>
        <taxon>Pseudonocardiaceae</taxon>
        <taxon>Gandjariella</taxon>
    </lineage>
</organism>
<dbReference type="Proteomes" id="UP000298860">
    <property type="component" value="Unassembled WGS sequence"/>
</dbReference>
<feature type="region of interest" description="Disordered" evidence="1">
    <location>
        <begin position="1"/>
        <end position="26"/>
    </location>
</feature>
<dbReference type="EMBL" id="BJFL01000018">
    <property type="protein sequence ID" value="GDY31871.1"/>
    <property type="molecule type" value="Genomic_DNA"/>
</dbReference>
<evidence type="ECO:0000313" key="2">
    <source>
        <dbReference type="EMBL" id="GDY31871.1"/>
    </source>
</evidence>
<comment type="caution">
    <text evidence="2">The sequence shown here is derived from an EMBL/GenBank/DDBJ whole genome shotgun (WGS) entry which is preliminary data.</text>
</comment>
<keyword evidence="3" id="KW-1185">Reference proteome</keyword>
<gene>
    <name evidence="2" type="ORF">GTS_35040</name>
</gene>
<accession>A0A4D4J5Q1</accession>